<dbReference type="GO" id="GO:0016567">
    <property type="term" value="P:protein ubiquitination"/>
    <property type="evidence" value="ECO:0007669"/>
    <property type="project" value="InterPro"/>
</dbReference>
<sequence>MKRVDSPSAPFTSAAADAAEHDQSGSTSSGAPSRRRSPLRSRAAGLFAALTPSSMRAQRHQQQPRQRPQLHGNLPASLHRPGGAGTDAHTAATSTGAPRPAMAAGSSTAPTMPEPVDLAAEYGLSRPPIPGIIFAVSDARPDYPAPVPGRPLTSDERNVMSNWASRIDRTLPRSAKAAFHHDVAALGQEMSGDGALLKTCIDHMREGLTECADRALLMWQQVQTARHAHHASRGAYDAGQLFLLGRGMYRLGQVDAYALTSASGRGYGHDEGVEVVLRARETLRETLELPIPHTDGASTHDAGVVIEGLSDDALKAACSRIIRGELRDGGKALAEFLASWTPLVTHLTATTPELADLHKSINQYRDGLIDSIEAHCHDPASQAAAGKAPLTSAQYGARLTQGGAQVGELRDAANLAAVRGAYFPVEPGALESQWQGVTAMRTRTAARPFVQGLRDAASQGMFKAGWVHPTYRWNHLHIAAAAGDAQLTRALIEHGVPADQADTSGLAPLHVAAASASAGSVAALIAVRADANAPDRAGYRPLHWAARSGDRRTVEAMLPSVTEIDAVHSDTGTTALHLAATLGKLDVVRALLAGGANPLLKTADGSTVRDALKHSQAARRAPEYKLTYEALKAAERVTLAAASSHAR</sequence>
<keyword evidence="1" id="KW-0677">Repeat</keyword>
<feature type="compositionally biased region" description="Low complexity" evidence="5">
    <location>
        <begin position="86"/>
        <end position="97"/>
    </location>
</feature>
<keyword evidence="4" id="KW-0964">Secreted</keyword>
<dbReference type="InterPro" id="IPR036770">
    <property type="entry name" value="Ankyrin_rpt-contain_sf"/>
</dbReference>
<dbReference type="PANTHER" id="PTHR24198:SF194">
    <property type="entry name" value="INVERSIN-A"/>
    <property type="match status" value="1"/>
</dbReference>
<dbReference type="SMART" id="SM00248">
    <property type="entry name" value="ANK"/>
    <property type="match status" value="4"/>
</dbReference>
<proteinExistence type="inferred from homology"/>
<evidence type="ECO:0000256" key="5">
    <source>
        <dbReference type="SAM" id="MobiDB-lite"/>
    </source>
</evidence>
<evidence type="ECO:0000256" key="2">
    <source>
        <dbReference type="ARBA" id="ARBA00023043"/>
    </source>
</evidence>
<keyword evidence="4" id="KW-1035">Host cytoplasm</keyword>
<comment type="PTM">
    <text evidence="4">Ubiquitinated in the presence of host E1 ubiquitin-activating enzyme, E2 ubiquitin-conjugating enzyme and ubiquitin.</text>
</comment>
<dbReference type="GO" id="GO:0005576">
    <property type="term" value="C:extracellular region"/>
    <property type="evidence" value="ECO:0007669"/>
    <property type="project" value="UniProtKB-UniRule"/>
</dbReference>
<comment type="caution">
    <text evidence="7">The sequence shown here is derived from an EMBL/GenBank/DDBJ whole genome shotgun (WGS) entry which is preliminary data.</text>
</comment>
<evidence type="ECO:0000259" key="6">
    <source>
        <dbReference type="PROSITE" id="PS52053"/>
    </source>
</evidence>
<dbReference type="AlphaFoldDB" id="A0A370MZ61"/>
<reference evidence="8" key="1">
    <citation type="submission" date="2018-05" db="EMBL/GenBank/DDBJ databases">
        <authorList>
            <person name="Feng T."/>
        </authorList>
    </citation>
    <scope>NUCLEOTIDE SEQUENCE [LARGE SCALE GENOMIC DNA]</scope>
    <source>
        <strain evidence="8">S27</strain>
    </source>
</reference>
<evidence type="ECO:0000256" key="4">
    <source>
        <dbReference type="PROSITE-ProRule" id="PRU01398"/>
    </source>
</evidence>
<dbReference type="PROSITE" id="PS50297">
    <property type="entry name" value="ANK_REP_REGION"/>
    <property type="match status" value="2"/>
</dbReference>
<feature type="repeat" description="ANK" evidence="3">
    <location>
        <begin position="571"/>
        <end position="603"/>
    </location>
</feature>
<feature type="repeat" description="ANK" evidence="3">
    <location>
        <begin position="504"/>
        <end position="536"/>
    </location>
</feature>
<keyword evidence="4" id="KW-0808">Transferase</keyword>
<comment type="similarity">
    <text evidence="4">Belongs to the LRR-containing bacterial E3 ligase family.</text>
</comment>
<feature type="domain" description="NEL" evidence="6">
    <location>
        <begin position="115"/>
        <end position="437"/>
    </location>
</feature>
<feature type="compositionally biased region" description="Low complexity" evidence="5">
    <location>
        <begin position="60"/>
        <end position="69"/>
    </location>
</feature>
<gene>
    <name evidence="7" type="ORF">DLM46_32250</name>
</gene>
<keyword evidence="4" id="KW-0833">Ubl conjugation pathway</keyword>
<protein>
    <recommendedName>
        <fullName evidence="6">NEL domain-containing protein</fullName>
    </recommendedName>
</protein>
<evidence type="ECO:0000256" key="1">
    <source>
        <dbReference type="ARBA" id="ARBA00022737"/>
    </source>
</evidence>
<dbReference type="PROSITE" id="PS52053">
    <property type="entry name" value="NEL"/>
    <property type="match status" value="1"/>
</dbReference>
<dbReference type="Pfam" id="PF12796">
    <property type="entry name" value="Ank_2"/>
    <property type="match status" value="1"/>
</dbReference>
<organism evidence="7 8">
    <name type="scientific">Paraburkholderia lacunae</name>
    <dbReference type="NCBI Taxonomy" id="2211104"/>
    <lineage>
        <taxon>Bacteria</taxon>
        <taxon>Pseudomonadati</taxon>
        <taxon>Pseudomonadota</taxon>
        <taxon>Betaproteobacteria</taxon>
        <taxon>Burkholderiales</taxon>
        <taxon>Burkholderiaceae</taxon>
        <taxon>Paraburkholderia</taxon>
    </lineage>
</organism>
<dbReference type="PROSITE" id="PS50088">
    <property type="entry name" value="ANK_REPEAT"/>
    <property type="match status" value="4"/>
</dbReference>
<feature type="compositionally biased region" description="Low complexity" evidence="5">
    <location>
        <begin position="1"/>
        <end position="17"/>
    </location>
</feature>
<keyword evidence="4" id="KW-0832">Ubl conjugation</keyword>
<keyword evidence="8" id="KW-1185">Reference proteome</keyword>
<dbReference type="EMBL" id="QHKS01000031">
    <property type="protein sequence ID" value="RDJ98673.1"/>
    <property type="molecule type" value="Genomic_DNA"/>
</dbReference>
<feature type="active site" description="Glycyl thioester intermediate" evidence="4">
    <location>
        <position position="211"/>
    </location>
</feature>
<name>A0A370MZ61_9BURK</name>
<dbReference type="Pfam" id="PF14496">
    <property type="entry name" value="NEL"/>
    <property type="match status" value="1"/>
</dbReference>
<evidence type="ECO:0000313" key="7">
    <source>
        <dbReference type="EMBL" id="RDJ98673.1"/>
    </source>
</evidence>
<feature type="repeat" description="ANK" evidence="3">
    <location>
        <begin position="537"/>
        <end position="569"/>
    </location>
</feature>
<dbReference type="GO" id="GO:0004842">
    <property type="term" value="F:ubiquitin-protein transferase activity"/>
    <property type="evidence" value="ECO:0007669"/>
    <property type="project" value="UniProtKB-UniRule"/>
</dbReference>
<evidence type="ECO:0000313" key="8">
    <source>
        <dbReference type="Proteomes" id="UP000254875"/>
    </source>
</evidence>
<feature type="repeat" description="ANK" evidence="3">
    <location>
        <begin position="476"/>
        <end position="503"/>
    </location>
</feature>
<accession>A0A370MZ61</accession>
<keyword evidence="2 3" id="KW-0040">ANK repeat</keyword>
<dbReference type="InterPro" id="IPR002110">
    <property type="entry name" value="Ankyrin_rpt"/>
</dbReference>
<feature type="region of interest" description="Disordered" evidence="5">
    <location>
        <begin position="1"/>
        <end position="114"/>
    </location>
</feature>
<dbReference type="Gene3D" id="1.25.40.20">
    <property type="entry name" value="Ankyrin repeat-containing domain"/>
    <property type="match status" value="1"/>
</dbReference>
<dbReference type="SUPFAM" id="SSF48403">
    <property type="entry name" value="Ankyrin repeat"/>
    <property type="match status" value="1"/>
</dbReference>
<dbReference type="Gene3D" id="1.20.58.360">
    <property type="entry name" value="Shigella T3SS effector IpaH defines"/>
    <property type="match status" value="1"/>
</dbReference>
<evidence type="ECO:0000256" key="3">
    <source>
        <dbReference type="PROSITE-ProRule" id="PRU00023"/>
    </source>
</evidence>
<dbReference type="InterPro" id="IPR029487">
    <property type="entry name" value="NEL_dom"/>
</dbReference>
<dbReference type="PANTHER" id="PTHR24198">
    <property type="entry name" value="ANKYRIN REPEAT AND PROTEIN KINASE DOMAIN-CONTAINING PROTEIN"/>
    <property type="match status" value="1"/>
</dbReference>
<dbReference type="Proteomes" id="UP000254875">
    <property type="component" value="Unassembled WGS sequence"/>
</dbReference>
<dbReference type="OrthoDB" id="8771968at2"/>